<name>A0AAN5C4Z4_9BILA</name>
<keyword evidence="2" id="KW-1185">Reference proteome</keyword>
<evidence type="ECO:0000313" key="1">
    <source>
        <dbReference type="EMBL" id="GMR30890.1"/>
    </source>
</evidence>
<dbReference type="AlphaFoldDB" id="A0AAN5C4Z4"/>
<gene>
    <name evidence="1" type="ORF">PMAYCL1PPCAC_01085</name>
</gene>
<sequence length="87" mass="10464">MVRDYHSLCVSLVNPCPFCNWDWRHDRLKCRHERGRKSGDLEHGHLEGSLEIRYYQSAGKYILLFWTFILQRIVAEKIPNIRITFET</sequence>
<reference evidence="2" key="1">
    <citation type="submission" date="2022-10" db="EMBL/GenBank/DDBJ databases">
        <title>Genome assembly of Pristionchus species.</title>
        <authorList>
            <person name="Yoshida K."/>
            <person name="Sommer R.J."/>
        </authorList>
    </citation>
    <scope>NUCLEOTIDE SEQUENCE [LARGE SCALE GENOMIC DNA]</scope>
    <source>
        <strain evidence="2">RS5460</strain>
    </source>
</reference>
<protein>
    <submittedName>
        <fullName evidence="1">Uncharacterized protein</fullName>
    </submittedName>
</protein>
<dbReference type="EMBL" id="BTRK01000001">
    <property type="protein sequence ID" value="GMR30890.1"/>
    <property type="molecule type" value="Genomic_DNA"/>
</dbReference>
<evidence type="ECO:0000313" key="2">
    <source>
        <dbReference type="Proteomes" id="UP001328107"/>
    </source>
</evidence>
<comment type="caution">
    <text evidence="1">The sequence shown here is derived from an EMBL/GenBank/DDBJ whole genome shotgun (WGS) entry which is preliminary data.</text>
</comment>
<organism evidence="1 2">
    <name type="scientific">Pristionchus mayeri</name>
    <dbReference type="NCBI Taxonomy" id="1317129"/>
    <lineage>
        <taxon>Eukaryota</taxon>
        <taxon>Metazoa</taxon>
        <taxon>Ecdysozoa</taxon>
        <taxon>Nematoda</taxon>
        <taxon>Chromadorea</taxon>
        <taxon>Rhabditida</taxon>
        <taxon>Rhabditina</taxon>
        <taxon>Diplogasteromorpha</taxon>
        <taxon>Diplogasteroidea</taxon>
        <taxon>Neodiplogasteridae</taxon>
        <taxon>Pristionchus</taxon>
    </lineage>
</organism>
<dbReference type="Proteomes" id="UP001328107">
    <property type="component" value="Unassembled WGS sequence"/>
</dbReference>
<accession>A0AAN5C4Z4</accession>
<proteinExistence type="predicted"/>